<protein>
    <submittedName>
        <fullName evidence="2">Uncharacterized protein</fullName>
    </submittedName>
</protein>
<dbReference type="Proteomes" id="UP000053105">
    <property type="component" value="Unassembled WGS sequence"/>
</dbReference>
<keyword evidence="3" id="KW-1185">Reference proteome</keyword>
<gene>
    <name evidence="2" type="ORF">WN51_10777</name>
</gene>
<organism evidence="2 3">
    <name type="scientific">Melipona quadrifasciata</name>
    <dbReference type="NCBI Taxonomy" id="166423"/>
    <lineage>
        <taxon>Eukaryota</taxon>
        <taxon>Metazoa</taxon>
        <taxon>Ecdysozoa</taxon>
        <taxon>Arthropoda</taxon>
        <taxon>Hexapoda</taxon>
        <taxon>Insecta</taxon>
        <taxon>Pterygota</taxon>
        <taxon>Neoptera</taxon>
        <taxon>Endopterygota</taxon>
        <taxon>Hymenoptera</taxon>
        <taxon>Apocrita</taxon>
        <taxon>Aculeata</taxon>
        <taxon>Apoidea</taxon>
        <taxon>Anthophila</taxon>
        <taxon>Apidae</taxon>
        <taxon>Melipona</taxon>
    </lineage>
</organism>
<reference evidence="2 3" key="1">
    <citation type="submission" date="2015-07" db="EMBL/GenBank/DDBJ databases">
        <title>The genome of Melipona quadrifasciata.</title>
        <authorList>
            <person name="Pan H."/>
            <person name="Kapheim K."/>
        </authorList>
    </citation>
    <scope>NUCLEOTIDE SEQUENCE [LARGE SCALE GENOMIC DNA]</scope>
    <source>
        <strain evidence="2">0111107301</strain>
        <tissue evidence="2">Whole body</tissue>
    </source>
</reference>
<dbReference type="AlphaFoldDB" id="A0A0N0U6G3"/>
<evidence type="ECO:0000256" key="1">
    <source>
        <dbReference type="SAM" id="SignalP"/>
    </source>
</evidence>
<feature type="signal peptide" evidence="1">
    <location>
        <begin position="1"/>
        <end position="23"/>
    </location>
</feature>
<feature type="chain" id="PRO_5005860146" evidence="1">
    <location>
        <begin position="24"/>
        <end position="306"/>
    </location>
</feature>
<evidence type="ECO:0000313" key="2">
    <source>
        <dbReference type="EMBL" id="KOX76921.1"/>
    </source>
</evidence>
<dbReference type="EMBL" id="KQ435737">
    <property type="protein sequence ID" value="KOX76921.1"/>
    <property type="molecule type" value="Genomic_DNA"/>
</dbReference>
<accession>A0A0N0U6G3</accession>
<name>A0A0N0U6G3_9HYME</name>
<proteinExistence type="predicted"/>
<keyword evidence="1" id="KW-0732">Signal</keyword>
<sequence length="306" mass="35549">MVNFIAILSLKVILLGITQKIRPLQVTKMHRNYTHVTVLNIQRKEGNAHLNVMFDTDFTTISYKKKLQINYQVSEYSIQRAIIEYIGVISEVFSEKADNFGRDTITASSARVSKYSWMVIVTRSCWSKVQTCPDTRVTLTNENARTLVAKISFIGDIKETYHQMTFLLLLIEIWSFQNAQARKHKSNYNVNKTYIANYTVEIELCLDSRLMFTISKTAKLRQHKLFLDFNKPFRSFEKRLEQLVLPLGYEYKYINSIYEYRLKITLPIINGTIYSAKICMKKARGFGINDGNLPLLLGGSFLKRFV</sequence>
<evidence type="ECO:0000313" key="3">
    <source>
        <dbReference type="Proteomes" id="UP000053105"/>
    </source>
</evidence>